<keyword evidence="3" id="KW-1185">Reference proteome</keyword>
<gene>
    <name evidence="2" type="ORF">N0V89_008208</name>
</gene>
<dbReference type="GeneID" id="80911738"/>
<dbReference type="AlphaFoldDB" id="A0A9W8XH61"/>
<accession>A0A9W8XH61</accession>
<organism evidence="2 3">
    <name type="scientific">Didymosphaeria variabile</name>
    <dbReference type="NCBI Taxonomy" id="1932322"/>
    <lineage>
        <taxon>Eukaryota</taxon>
        <taxon>Fungi</taxon>
        <taxon>Dikarya</taxon>
        <taxon>Ascomycota</taxon>
        <taxon>Pezizomycotina</taxon>
        <taxon>Dothideomycetes</taxon>
        <taxon>Pleosporomycetidae</taxon>
        <taxon>Pleosporales</taxon>
        <taxon>Massarineae</taxon>
        <taxon>Didymosphaeriaceae</taxon>
        <taxon>Didymosphaeria</taxon>
    </lineage>
</organism>
<proteinExistence type="predicted"/>
<evidence type="ECO:0000313" key="3">
    <source>
        <dbReference type="Proteomes" id="UP001140513"/>
    </source>
</evidence>
<dbReference type="OrthoDB" id="10374295at2759"/>
<reference evidence="2" key="1">
    <citation type="submission" date="2022-10" db="EMBL/GenBank/DDBJ databases">
        <title>Tapping the CABI collections for fungal endophytes: first genome assemblies for Collariella, Neodidymelliopsis, Ascochyta clinopodiicola, Didymella pomorum, Didymosphaeria variabile, Neocosmospora piperis and Neocucurbitaria cava.</title>
        <authorList>
            <person name="Hill R."/>
        </authorList>
    </citation>
    <scope>NUCLEOTIDE SEQUENCE</scope>
    <source>
        <strain evidence="2">IMI 356815</strain>
    </source>
</reference>
<name>A0A9W8XH61_9PLEO</name>
<feature type="signal peptide" evidence="1">
    <location>
        <begin position="1"/>
        <end position="17"/>
    </location>
</feature>
<evidence type="ECO:0000313" key="2">
    <source>
        <dbReference type="EMBL" id="KAJ4349592.1"/>
    </source>
</evidence>
<comment type="caution">
    <text evidence="2">The sequence shown here is derived from an EMBL/GenBank/DDBJ whole genome shotgun (WGS) entry which is preliminary data.</text>
</comment>
<dbReference type="EMBL" id="JAPEUX010000006">
    <property type="protein sequence ID" value="KAJ4349592.1"/>
    <property type="molecule type" value="Genomic_DNA"/>
</dbReference>
<feature type="chain" id="PRO_5040872504" description="AA1-like domain-containing protein" evidence="1">
    <location>
        <begin position="18"/>
        <end position="120"/>
    </location>
</feature>
<keyword evidence="1" id="KW-0732">Signal</keyword>
<sequence>MRFILLPVVALATTALANTNLTFTKRTGETFNFELGPVSGWFDVSSAELYIDIATVAVTTDSSEVAACYVSSNSLSQSKWVLSDPFGGSTEFGGADVKFVSCQEDWELPEWIGKDAVTID</sequence>
<evidence type="ECO:0008006" key="4">
    <source>
        <dbReference type="Google" id="ProtNLM"/>
    </source>
</evidence>
<protein>
    <recommendedName>
        <fullName evidence="4">AA1-like domain-containing protein</fullName>
    </recommendedName>
</protein>
<dbReference type="RefSeq" id="XP_056068522.1">
    <property type="nucleotide sequence ID" value="XM_056216966.1"/>
</dbReference>
<dbReference type="Proteomes" id="UP001140513">
    <property type="component" value="Unassembled WGS sequence"/>
</dbReference>
<evidence type="ECO:0000256" key="1">
    <source>
        <dbReference type="SAM" id="SignalP"/>
    </source>
</evidence>